<reference evidence="3" key="2">
    <citation type="submission" date="2015-11" db="EMBL/GenBank/DDBJ databases">
        <authorList>
            <person name="Zhang Y."/>
            <person name="Guo Z."/>
        </authorList>
    </citation>
    <scope>NUCLEOTIDE SEQUENCE [LARGE SCALE GENOMIC DNA]</scope>
    <source>
        <strain evidence="3">JGI-4</strain>
    </source>
</reference>
<evidence type="ECO:0000313" key="2">
    <source>
        <dbReference type="EMBL" id="CUS85415.1"/>
    </source>
</evidence>
<accession>A0A0P1LPJ2</accession>
<dbReference type="CDD" id="cd05344">
    <property type="entry name" value="BKR_like_SDR_like"/>
    <property type="match status" value="1"/>
</dbReference>
<evidence type="ECO:0000313" key="4">
    <source>
        <dbReference type="Proteomes" id="UP000182011"/>
    </source>
</evidence>
<accession>A0A0S4N8P1</accession>
<gene>
    <name evidence="3" type="ORF">JGI4_01551</name>
    <name evidence="2" type="ORF">JGI8_00899</name>
</gene>
<evidence type="ECO:0000313" key="3">
    <source>
        <dbReference type="EMBL" id="CUU06607.1"/>
    </source>
</evidence>
<protein>
    <submittedName>
        <fullName evidence="3">3-oxoacyl-[acyl-carrier protein] reductase</fullName>
    </submittedName>
</protein>
<accession>A0A0P1M0M4</accession>
<accession>A0A0P1LSV1</accession>
<dbReference type="Proteomes" id="UP000182200">
    <property type="component" value="Unassembled WGS sequence"/>
</dbReference>
<accession>A0A0P1LTP7</accession>
<reference evidence="4 5" key="1">
    <citation type="submission" date="2015-11" db="EMBL/GenBank/DDBJ databases">
        <authorList>
            <person name="Varghese N."/>
        </authorList>
    </citation>
    <scope>NUCLEOTIDE SEQUENCE [LARGE SCALE GENOMIC DNA]</scope>
    <source>
        <strain evidence="2 5">JGI-8</strain>
    </source>
</reference>
<dbReference type="PANTHER" id="PTHR42879:SF6">
    <property type="entry name" value="NADPH-DEPENDENT REDUCTASE BACG"/>
    <property type="match status" value="1"/>
</dbReference>
<evidence type="ECO:0000313" key="5">
    <source>
        <dbReference type="Proteomes" id="UP000182200"/>
    </source>
</evidence>
<accession>A0A0P1LKM5</accession>
<accession>A0A0P1MMT5</accession>
<comment type="similarity">
    <text evidence="1">Belongs to the short-chain dehydrogenases/reductases (SDR) family.</text>
</comment>
<dbReference type="InterPro" id="IPR050259">
    <property type="entry name" value="SDR"/>
</dbReference>
<sequence>MDLGLKDKVAIVTASSKGLGKACALGLAREGAKVVICARDENDLQKAKNEIERNADNEIMAVRADVTKYEDIKNLVKSTVEKFGTVHILVTNAGGPPSGYFENFSDDDWNNAFNLNFMSTVRLIREVLPYMKTQRWGRIINITSVTVRQPIDNLILSNSIRMSVVGLAKTLALQLAKYNILINNVAPGYTLTDRVKYVIEQRASESGKTFDEIKSELAKDIPLGRLAEPEELANLVVFLASERASYITGTTIPVDGGWIKGVY</sequence>
<dbReference type="PRINTS" id="PR00081">
    <property type="entry name" value="GDHRDH"/>
</dbReference>
<dbReference type="EMBL" id="FAOP01000006">
    <property type="protein sequence ID" value="CUU06607.1"/>
    <property type="molecule type" value="Genomic_DNA"/>
</dbReference>
<evidence type="ECO:0000256" key="1">
    <source>
        <dbReference type="ARBA" id="ARBA00006484"/>
    </source>
</evidence>
<accession>A0A0P1P6N2</accession>
<dbReference type="Pfam" id="PF13561">
    <property type="entry name" value="adh_short_C2"/>
    <property type="match status" value="1"/>
</dbReference>
<dbReference type="Proteomes" id="UP000182011">
    <property type="component" value="Unassembled WGS sequence"/>
</dbReference>
<accession>A0A0P1LSD5</accession>
<dbReference type="SUPFAM" id="SSF51735">
    <property type="entry name" value="NAD(P)-binding Rossmann-fold domains"/>
    <property type="match status" value="1"/>
</dbReference>
<keyword evidence="5" id="KW-1185">Reference proteome</keyword>
<dbReference type="InterPro" id="IPR002347">
    <property type="entry name" value="SDR_fam"/>
</dbReference>
<dbReference type="RefSeq" id="WP_075426752.1">
    <property type="nucleotide sequence ID" value="NZ_CZVI01000009.1"/>
</dbReference>
<dbReference type="FunFam" id="3.40.50.720:FF:000084">
    <property type="entry name" value="Short-chain dehydrogenase reductase"/>
    <property type="match status" value="1"/>
</dbReference>
<dbReference type="EMBL" id="CZVI01000009">
    <property type="protein sequence ID" value="CUS85415.1"/>
    <property type="molecule type" value="Genomic_DNA"/>
</dbReference>
<accession>A0A0P1NY67</accession>
<name>A0A0P1LKM5_9BACT</name>
<dbReference type="PANTHER" id="PTHR42879">
    <property type="entry name" value="3-OXOACYL-(ACYL-CARRIER-PROTEIN) REDUCTASE"/>
    <property type="match status" value="1"/>
</dbReference>
<dbReference type="STRING" id="1633631.GCA_001442925_01546"/>
<dbReference type="Gene3D" id="3.40.50.720">
    <property type="entry name" value="NAD(P)-binding Rossmann-like Domain"/>
    <property type="match status" value="1"/>
</dbReference>
<accession>A0A0N7MPC5</accession>
<proteinExistence type="inferred from homology"/>
<dbReference type="InterPro" id="IPR036291">
    <property type="entry name" value="NAD(P)-bd_dom_sf"/>
</dbReference>
<accession>A0A0P1M7F7</accession>
<organism evidence="3 4">
    <name type="scientific">Candidatus Kryptonium thompsonii</name>
    <dbReference type="NCBI Taxonomy" id="1633631"/>
    <lineage>
        <taxon>Bacteria</taxon>
        <taxon>Pseudomonadati</taxon>
        <taxon>Candidatus Kryptoniota</taxon>
        <taxon>Candidatus Kryptonium</taxon>
    </lineage>
</organism>
<dbReference type="PRINTS" id="PR00080">
    <property type="entry name" value="SDRFAMILY"/>
</dbReference>
<dbReference type="AlphaFoldDB" id="A0A0P1LKM5"/>